<reference evidence="1 2" key="1">
    <citation type="submission" date="2014-07" db="EMBL/GenBank/DDBJ databases">
        <title>Genome of Chryseobacterium soli DSM 19298.</title>
        <authorList>
            <person name="Stropko S.J."/>
            <person name="Pipes S.E."/>
            <person name="Newman J."/>
        </authorList>
    </citation>
    <scope>NUCLEOTIDE SEQUENCE [LARGE SCALE GENOMIC DNA]</scope>
    <source>
        <strain evidence="1 2">DSM 19298</strain>
    </source>
</reference>
<name>A0A086A2Z6_9FLAO</name>
<dbReference type="RefSeq" id="WP_034713927.1">
    <property type="nucleotide sequence ID" value="NZ_JPRH01000008.1"/>
</dbReference>
<dbReference type="EMBL" id="JPRH01000008">
    <property type="protein sequence ID" value="KFF11060.1"/>
    <property type="molecule type" value="Genomic_DNA"/>
</dbReference>
<gene>
    <name evidence="1" type="ORF">IW15_18050</name>
</gene>
<protein>
    <submittedName>
        <fullName evidence="1">Uncharacterized protein</fullName>
    </submittedName>
</protein>
<sequence length="118" mass="13569">MELKFLKPKENTSIAKITVHKTGKLGFSRGAAELLNIEDNRFCKFGVNEAEELFIVMCKENDSESFSIAKAGEYYYVAAKSLLNDLGIDYRTKNTIIFDVFDIKEDKIFKMIQRVIEK</sequence>
<comment type="caution">
    <text evidence="1">The sequence shown here is derived from an EMBL/GenBank/DDBJ whole genome shotgun (WGS) entry which is preliminary data.</text>
</comment>
<evidence type="ECO:0000313" key="2">
    <source>
        <dbReference type="Proteomes" id="UP000028705"/>
    </source>
</evidence>
<keyword evidence="2" id="KW-1185">Reference proteome</keyword>
<organism evidence="1 2">
    <name type="scientific">Chryseobacterium soli</name>
    <dbReference type="NCBI Taxonomy" id="445961"/>
    <lineage>
        <taxon>Bacteria</taxon>
        <taxon>Pseudomonadati</taxon>
        <taxon>Bacteroidota</taxon>
        <taxon>Flavobacteriia</taxon>
        <taxon>Flavobacteriales</taxon>
        <taxon>Weeksellaceae</taxon>
        <taxon>Chryseobacterium group</taxon>
        <taxon>Chryseobacterium</taxon>
    </lineage>
</organism>
<dbReference type="Proteomes" id="UP000028705">
    <property type="component" value="Unassembled WGS sequence"/>
</dbReference>
<dbReference type="eggNOG" id="ENOG502ZG4J">
    <property type="taxonomic scope" value="Bacteria"/>
</dbReference>
<dbReference type="OrthoDB" id="1258032at2"/>
<evidence type="ECO:0000313" key="1">
    <source>
        <dbReference type="EMBL" id="KFF11060.1"/>
    </source>
</evidence>
<dbReference type="AlphaFoldDB" id="A0A086A2Z6"/>
<accession>A0A086A2Z6</accession>
<proteinExistence type="predicted"/>